<name>A0ABY7CUS4_9BASI</name>
<dbReference type="Pfam" id="PF00241">
    <property type="entry name" value="Cofilin_ADF"/>
    <property type="match status" value="1"/>
</dbReference>
<dbReference type="RefSeq" id="XP_053023965.1">
    <property type="nucleotide sequence ID" value="XM_053172756.1"/>
</dbReference>
<evidence type="ECO:0000313" key="8">
    <source>
        <dbReference type="EMBL" id="WAQ88410.1"/>
    </source>
</evidence>
<dbReference type="InterPro" id="IPR017904">
    <property type="entry name" value="ADF/Cofilin"/>
</dbReference>
<dbReference type="EMBL" id="CP110429">
    <property type="protein sequence ID" value="WAQ88410.1"/>
    <property type="molecule type" value="Genomic_DNA"/>
</dbReference>
<dbReference type="Proteomes" id="UP001164743">
    <property type="component" value="Chromosome 9A"/>
</dbReference>
<evidence type="ECO:0000256" key="6">
    <source>
        <dbReference type="SAM" id="MobiDB-lite"/>
    </source>
</evidence>
<sequence length="586" mass="66597">MIGSTSPGTLEPDSSEVQHHQQQGDLVIQGFRNLVADYNTTIEEPPYRQTQEMPIQLINSKKAHLKRLQTELLPLLHQLFKKISDLLDPIDLRNRPGAQLKLLLEAQSKLEHTFAQLQSARGVLSRGTCPKTESSDAHLEDIKSYRLFQLDCCIHDDLWPTMCVAFKYCSKLIQLLRLSSENFQAESPTEMCFTKICLRDDWPRFRDPTDIASARTGVVNATSEIFRMIDLALRLTRGSDFYVLRYHWPTQMNWIASELFVFFQVTKEIETVMNQCPALIEAHPLVSVARSIIPTLKLSRVFLKKLSGEDPRPQFSDLTSRQLADLGESPTNFVSQIANFAHILDITTLEEDQRKSSHRFYLATDTIRRIFSDSLIIAEHLFTDVTDTDGNHPSSYFKTCPFKSIPNNTNSDSLTILTGVALPRQLEVPQATSPILNLVAPKWHPIKSELLGVTVNPQCMHDFIDLKLKKKSKYIIYAISDDSKEIVVEKVSESTSYDTFLEDLPSGSCRYAVYDFEYALTETEGKRNKLCFFTWSPDDAKIKNKMVYAASKRALREALVGIGLEIQGTDASEVSYDTVLEKALRR</sequence>
<feature type="domain" description="ADF-H" evidence="7">
    <location>
        <begin position="452"/>
        <end position="584"/>
    </location>
</feature>
<reference evidence="8" key="1">
    <citation type="submission" date="2022-10" db="EMBL/GenBank/DDBJ databases">
        <title>Puccinia triticina Genome sequencing and assembly.</title>
        <authorList>
            <person name="Li C."/>
        </authorList>
    </citation>
    <scope>NUCLEOTIDE SEQUENCE</scope>
    <source>
        <strain evidence="8">Pt15</strain>
    </source>
</reference>
<evidence type="ECO:0000256" key="1">
    <source>
        <dbReference type="ARBA" id="ARBA00004109"/>
    </source>
</evidence>
<comment type="subcellular location">
    <subcellularLocation>
        <location evidence="1">Nucleus matrix</location>
    </subcellularLocation>
</comment>
<evidence type="ECO:0000256" key="2">
    <source>
        <dbReference type="ARBA" id="ARBA00006844"/>
    </source>
</evidence>
<keyword evidence="4" id="KW-0009">Actin-binding</keyword>
<dbReference type="SUPFAM" id="SSF55753">
    <property type="entry name" value="Actin depolymerizing proteins"/>
    <property type="match status" value="1"/>
</dbReference>
<dbReference type="Gene3D" id="3.40.20.10">
    <property type="entry name" value="Severin"/>
    <property type="match status" value="1"/>
</dbReference>
<dbReference type="PANTHER" id="PTHR33069">
    <property type="entry name" value="CHROMOSOME 7, WHOLE GENOME SHOTGUN SEQUENCE-RELATED"/>
    <property type="match status" value="1"/>
</dbReference>
<feature type="region of interest" description="Disordered" evidence="6">
    <location>
        <begin position="1"/>
        <end position="22"/>
    </location>
</feature>
<dbReference type="GeneID" id="77813651"/>
<keyword evidence="9" id="KW-1185">Reference proteome</keyword>
<accession>A0ABY7CUS4</accession>
<dbReference type="PANTHER" id="PTHR33069:SF3">
    <property type="entry name" value="DYNEIN HEAVY CHAIN TAIL DOMAIN-CONTAINING PROTEIN"/>
    <property type="match status" value="1"/>
</dbReference>
<dbReference type="PROSITE" id="PS51263">
    <property type="entry name" value="ADF_H"/>
    <property type="match status" value="1"/>
</dbReference>
<dbReference type="InterPro" id="IPR029006">
    <property type="entry name" value="ADF-H/Gelsolin-like_dom_sf"/>
</dbReference>
<dbReference type="InterPro" id="IPR002108">
    <property type="entry name" value="ADF-H"/>
</dbReference>
<organism evidence="8 9">
    <name type="scientific">Puccinia triticina</name>
    <dbReference type="NCBI Taxonomy" id="208348"/>
    <lineage>
        <taxon>Eukaryota</taxon>
        <taxon>Fungi</taxon>
        <taxon>Dikarya</taxon>
        <taxon>Basidiomycota</taxon>
        <taxon>Pucciniomycotina</taxon>
        <taxon>Pucciniomycetes</taxon>
        <taxon>Pucciniales</taxon>
        <taxon>Pucciniaceae</taxon>
        <taxon>Puccinia</taxon>
    </lineage>
</organism>
<proteinExistence type="inferred from homology"/>
<evidence type="ECO:0000256" key="3">
    <source>
        <dbReference type="ARBA" id="ARBA00015630"/>
    </source>
</evidence>
<evidence type="ECO:0000313" key="9">
    <source>
        <dbReference type="Proteomes" id="UP001164743"/>
    </source>
</evidence>
<dbReference type="SMART" id="SM00102">
    <property type="entry name" value="ADF"/>
    <property type="match status" value="1"/>
</dbReference>
<dbReference type="CDD" id="cd11286">
    <property type="entry name" value="ADF_cofilin_like"/>
    <property type="match status" value="1"/>
</dbReference>
<gene>
    <name evidence="8" type="ORF">PtA15_9A537</name>
</gene>
<protein>
    <recommendedName>
        <fullName evidence="3">Cofilin</fullName>
    </recommendedName>
    <alternativeName>
        <fullName evidence="5">Actin-depolymerizing factor 1</fullName>
    </alternativeName>
</protein>
<evidence type="ECO:0000256" key="4">
    <source>
        <dbReference type="ARBA" id="ARBA00023203"/>
    </source>
</evidence>
<evidence type="ECO:0000256" key="5">
    <source>
        <dbReference type="ARBA" id="ARBA00032427"/>
    </source>
</evidence>
<evidence type="ECO:0000259" key="7">
    <source>
        <dbReference type="PROSITE" id="PS51263"/>
    </source>
</evidence>
<comment type="similarity">
    <text evidence="2">Belongs to the actin-binding proteins ADF family.</text>
</comment>